<evidence type="ECO:0000313" key="2">
    <source>
        <dbReference type="EMBL" id="KAK2022670.1"/>
    </source>
</evidence>
<feature type="region of interest" description="Disordered" evidence="1">
    <location>
        <begin position="185"/>
        <end position="324"/>
    </location>
</feature>
<feature type="compositionally biased region" description="Basic and acidic residues" evidence="1">
    <location>
        <begin position="211"/>
        <end position="220"/>
    </location>
</feature>
<evidence type="ECO:0000256" key="1">
    <source>
        <dbReference type="SAM" id="MobiDB-lite"/>
    </source>
</evidence>
<feature type="compositionally biased region" description="Polar residues" evidence="1">
    <location>
        <begin position="236"/>
        <end position="245"/>
    </location>
</feature>
<protein>
    <submittedName>
        <fullName evidence="2">Uncharacterized protein</fullName>
    </submittedName>
</protein>
<accession>A0AAD9H583</accession>
<dbReference type="EMBL" id="MU843032">
    <property type="protein sequence ID" value="KAK2022670.1"/>
    <property type="molecule type" value="Genomic_DNA"/>
</dbReference>
<sequence>MCPKEGWCIGCGEVRPWVHKCPLYDPESDSCADPESPTLRPHFQHCSTPACRFVDPKLLQRFESPEETLLVALKQFNDGHDAAMATAPAPGPFRGDPSTCLPHMPELNGHQMEQVYPKLTPREPKADWSAPKFEDSSPFFDFETGLDEQPETQLEQTNVQKNIQSDAQTNVQANVQINVQTPKVDCHHPAASQPQPAAPLPAAGPLGGAQDRARRDRVEGPEAMTLTRPRPPPKASASNDGSPSGNGLHRAAQSPAAQASSEPNVRQKRRRGTARAETPKRGLSAAATAPTTTAAAKQPQGPPSLQRARPSPGVQARPMDAGNRALMDRVLNPNRGDPSAGRANAYYPVPSPQVNAGGAALPGQAPANLEAQALQLRAQHYVPVGYARPPSGMRSNIDDFWESRTYPARVQPAAPAAPAAQFNGMAPYNNGFVQQGPSAMMPFSSDATALSSGIMGQQFQSTMPSSSSSSSSFNPVMPSYSSAPSFQAAMPTNDRIFRDHYQQGMFHPGGGHQPPNMLPQNGFPLDGFPQNPYMPSYPAGYAYSQAGSTYGQTGSAYGQTGSAYDQTGSAYGNQTPEAQRQAKRLKTNNGTQGKP</sequence>
<dbReference type="AlphaFoldDB" id="A0AAD9H583"/>
<feature type="compositionally biased region" description="Low complexity" evidence="1">
    <location>
        <begin position="189"/>
        <end position="210"/>
    </location>
</feature>
<feature type="compositionally biased region" description="Low complexity" evidence="1">
    <location>
        <begin position="251"/>
        <end position="261"/>
    </location>
</feature>
<evidence type="ECO:0000313" key="3">
    <source>
        <dbReference type="Proteomes" id="UP001232148"/>
    </source>
</evidence>
<gene>
    <name evidence="2" type="ORF">LX32DRAFT_732683</name>
</gene>
<reference evidence="2" key="1">
    <citation type="submission" date="2021-06" db="EMBL/GenBank/DDBJ databases">
        <title>Comparative genomics, transcriptomics and evolutionary studies reveal genomic signatures of adaptation to plant cell wall in hemibiotrophic fungi.</title>
        <authorList>
            <consortium name="DOE Joint Genome Institute"/>
            <person name="Baroncelli R."/>
            <person name="Diaz J.F."/>
            <person name="Benocci T."/>
            <person name="Peng M."/>
            <person name="Battaglia E."/>
            <person name="Haridas S."/>
            <person name="Andreopoulos W."/>
            <person name="Labutti K."/>
            <person name="Pangilinan J."/>
            <person name="Floch G.L."/>
            <person name="Makela M.R."/>
            <person name="Henrissat B."/>
            <person name="Grigoriev I.V."/>
            <person name="Crouch J.A."/>
            <person name="De Vries R.P."/>
            <person name="Sukno S.A."/>
            <person name="Thon M.R."/>
        </authorList>
    </citation>
    <scope>NUCLEOTIDE SEQUENCE</scope>
    <source>
        <strain evidence="2">MAFF235873</strain>
    </source>
</reference>
<comment type="caution">
    <text evidence="2">The sequence shown here is derived from an EMBL/GenBank/DDBJ whole genome shotgun (WGS) entry which is preliminary data.</text>
</comment>
<keyword evidence="3" id="KW-1185">Reference proteome</keyword>
<proteinExistence type="predicted"/>
<feature type="region of interest" description="Disordered" evidence="1">
    <location>
        <begin position="550"/>
        <end position="595"/>
    </location>
</feature>
<organism evidence="2 3">
    <name type="scientific">Colletotrichum zoysiae</name>
    <dbReference type="NCBI Taxonomy" id="1216348"/>
    <lineage>
        <taxon>Eukaryota</taxon>
        <taxon>Fungi</taxon>
        <taxon>Dikarya</taxon>
        <taxon>Ascomycota</taxon>
        <taxon>Pezizomycotina</taxon>
        <taxon>Sordariomycetes</taxon>
        <taxon>Hypocreomycetidae</taxon>
        <taxon>Glomerellales</taxon>
        <taxon>Glomerellaceae</taxon>
        <taxon>Colletotrichum</taxon>
        <taxon>Colletotrichum graminicola species complex</taxon>
    </lineage>
</organism>
<feature type="compositionally biased region" description="Polar residues" evidence="1">
    <location>
        <begin position="550"/>
        <end position="578"/>
    </location>
</feature>
<name>A0AAD9H583_9PEZI</name>
<feature type="compositionally biased region" description="Low complexity" evidence="1">
    <location>
        <begin position="285"/>
        <end position="296"/>
    </location>
</feature>
<dbReference type="Proteomes" id="UP001232148">
    <property type="component" value="Unassembled WGS sequence"/>
</dbReference>